<keyword evidence="3" id="KW-1185">Reference proteome</keyword>
<dbReference type="Proteomes" id="UP000198280">
    <property type="component" value="Unassembled WGS sequence"/>
</dbReference>
<dbReference type="RefSeq" id="WP_089226211.1">
    <property type="nucleotide sequence ID" value="NZ_FZOF01000014.1"/>
</dbReference>
<dbReference type="InterPro" id="IPR041635">
    <property type="entry name" value="Type_ISP_LLaBIII_C"/>
</dbReference>
<proteinExistence type="predicted"/>
<evidence type="ECO:0000313" key="2">
    <source>
        <dbReference type="EMBL" id="SNT10699.1"/>
    </source>
</evidence>
<dbReference type="AlphaFoldDB" id="A0A239JYJ3"/>
<reference evidence="2 3" key="1">
    <citation type="submission" date="2017-06" db="EMBL/GenBank/DDBJ databases">
        <authorList>
            <person name="Kim H.J."/>
            <person name="Triplett B.A."/>
        </authorList>
    </citation>
    <scope>NUCLEOTIDE SEQUENCE [LARGE SCALE GENOMIC DNA]</scope>
    <source>
        <strain evidence="2 3">CGMCC 4.1858</strain>
    </source>
</reference>
<gene>
    <name evidence="2" type="ORF">SAMN05216252_11492</name>
</gene>
<dbReference type="EMBL" id="FZOF01000014">
    <property type="protein sequence ID" value="SNT10699.1"/>
    <property type="molecule type" value="Genomic_DNA"/>
</dbReference>
<evidence type="ECO:0000259" key="1">
    <source>
        <dbReference type="Pfam" id="PF18135"/>
    </source>
</evidence>
<organism evidence="2 3">
    <name type="scientific">Actinacidiphila glaucinigra</name>
    <dbReference type="NCBI Taxonomy" id="235986"/>
    <lineage>
        <taxon>Bacteria</taxon>
        <taxon>Bacillati</taxon>
        <taxon>Actinomycetota</taxon>
        <taxon>Actinomycetes</taxon>
        <taxon>Kitasatosporales</taxon>
        <taxon>Streptomycetaceae</taxon>
        <taxon>Actinacidiphila</taxon>
    </lineage>
</organism>
<accession>A0A239JYJ3</accession>
<feature type="domain" description="Type ISP restriction-modification enzyme LLaBIII C-terminal specificity" evidence="1">
    <location>
        <begin position="13"/>
        <end position="344"/>
    </location>
</feature>
<dbReference type="Pfam" id="PF18135">
    <property type="entry name" value="Type_ISP_C"/>
    <property type="match status" value="1"/>
</dbReference>
<protein>
    <recommendedName>
        <fullName evidence="1">Type ISP restriction-modification enzyme LLaBIII C-terminal specificity domain-containing protein</fullName>
    </recommendedName>
</protein>
<name>A0A239JYJ3_9ACTN</name>
<evidence type="ECO:0000313" key="3">
    <source>
        <dbReference type="Proteomes" id="UP000198280"/>
    </source>
</evidence>
<dbReference type="OrthoDB" id="9776021at2"/>
<sequence length="410" mass="44367">MLTVSDEAPTLADLMPWSVPPLRLGRSWVMAPEAATLAARWDRLVKAGGAERERLFHPTRARTPYTAVAQLPGHPAPTTRLQREDGPVAEPVRVLHGPYDEQWLIPDQRLIDDARPELWRVADGDRQLYAVELARLPQVPGPPLAFSALLPDGHSPAGRPGRIRPLFRRPGGADPNLAPGLLDRVAERLDTPVAAEDVLAWIAALATGSPAEVPLTADPALWAEGVALGRRMLWLHTRGARFADPAQDRPAGHPRLPGGRRPYVRAALPDVPREAPSYDPEDEALVLGSGRVAPVPEAVWEFHAAGTRVLETWFGRRIPDGAAEGLDAISPAAWPRARTTELLELISVLALLAELRPSRRALAARVAAGPRIGAAELRAAHILPVPATARRPASVLDHHEEGPDGQFVLL</sequence>